<proteinExistence type="predicted"/>
<dbReference type="AlphaFoldDB" id="A0A7C8MA10"/>
<protein>
    <submittedName>
        <fullName evidence="1">Uncharacterized protein</fullName>
    </submittedName>
</protein>
<accession>A0A7C8MA10</accession>
<comment type="caution">
    <text evidence="1">The sequence shown here is derived from an EMBL/GenBank/DDBJ whole genome shotgun (WGS) entry which is preliminary data.</text>
</comment>
<keyword evidence="2" id="KW-1185">Reference proteome</keyword>
<reference evidence="1 2" key="1">
    <citation type="submission" date="2020-01" db="EMBL/GenBank/DDBJ databases">
        <authorList>
            <consortium name="DOE Joint Genome Institute"/>
            <person name="Haridas S."/>
            <person name="Albert R."/>
            <person name="Binder M."/>
            <person name="Bloem J."/>
            <person name="Labutti K."/>
            <person name="Salamov A."/>
            <person name="Andreopoulos B."/>
            <person name="Baker S.E."/>
            <person name="Barry K."/>
            <person name="Bills G."/>
            <person name="Bluhm B.H."/>
            <person name="Cannon C."/>
            <person name="Castanera R."/>
            <person name="Culley D.E."/>
            <person name="Daum C."/>
            <person name="Ezra D."/>
            <person name="Gonzalez J.B."/>
            <person name="Henrissat B."/>
            <person name="Kuo A."/>
            <person name="Liang C."/>
            <person name="Lipzen A."/>
            <person name="Lutzoni F."/>
            <person name="Magnuson J."/>
            <person name="Mondo S."/>
            <person name="Nolan M."/>
            <person name="Ohm R."/>
            <person name="Pangilinan J."/>
            <person name="Park H.-J.H."/>
            <person name="Ramirez L."/>
            <person name="Alfaro M."/>
            <person name="Sun H."/>
            <person name="Tritt A."/>
            <person name="Yoshinaga Y."/>
            <person name="Zwiers L.-H.L."/>
            <person name="Turgeon B.G."/>
            <person name="Goodwin S.B."/>
            <person name="Spatafora J.W."/>
            <person name="Crous P.W."/>
            <person name="Grigoriev I.V."/>
        </authorList>
    </citation>
    <scope>NUCLEOTIDE SEQUENCE [LARGE SCALE GENOMIC DNA]</scope>
    <source>
        <strain evidence="1 2">CBS 611.86</strain>
    </source>
</reference>
<evidence type="ECO:0000313" key="2">
    <source>
        <dbReference type="Proteomes" id="UP000481861"/>
    </source>
</evidence>
<gene>
    <name evidence="1" type="ORF">BDV95DRAFT_570119</name>
</gene>
<dbReference type="Proteomes" id="UP000481861">
    <property type="component" value="Unassembled WGS sequence"/>
</dbReference>
<sequence>MIQLSSICTRGQRSARNISWDGMGVRRLTSEQLGSIAHAVLFTISLNFGFGRHSWDIRAFSLTPDRLHVSPFKPTMSRC</sequence>
<dbReference type="EMBL" id="JAADJZ010000009">
    <property type="protein sequence ID" value="KAF2872579.1"/>
    <property type="molecule type" value="Genomic_DNA"/>
</dbReference>
<name>A0A7C8MA10_9PLEO</name>
<evidence type="ECO:0000313" key="1">
    <source>
        <dbReference type="EMBL" id="KAF2872579.1"/>
    </source>
</evidence>
<organism evidence="1 2">
    <name type="scientific">Massariosphaeria phaeospora</name>
    <dbReference type="NCBI Taxonomy" id="100035"/>
    <lineage>
        <taxon>Eukaryota</taxon>
        <taxon>Fungi</taxon>
        <taxon>Dikarya</taxon>
        <taxon>Ascomycota</taxon>
        <taxon>Pezizomycotina</taxon>
        <taxon>Dothideomycetes</taxon>
        <taxon>Pleosporomycetidae</taxon>
        <taxon>Pleosporales</taxon>
        <taxon>Pleosporales incertae sedis</taxon>
        <taxon>Massariosphaeria</taxon>
    </lineage>
</organism>